<dbReference type="GO" id="GO:0051539">
    <property type="term" value="F:4 iron, 4 sulfur cluster binding"/>
    <property type="evidence" value="ECO:0007669"/>
    <property type="project" value="UniProtKB-KW"/>
</dbReference>
<feature type="transmembrane region" description="Helical" evidence="7">
    <location>
        <begin position="20"/>
        <end position="40"/>
    </location>
</feature>
<dbReference type="EMBL" id="BARS01010454">
    <property type="protein sequence ID" value="GAF93740.1"/>
    <property type="molecule type" value="Genomic_DNA"/>
</dbReference>
<evidence type="ECO:0000256" key="3">
    <source>
        <dbReference type="ARBA" id="ARBA00022723"/>
    </source>
</evidence>
<keyword evidence="7" id="KW-0812">Transmembrane</keyword>
<gene>
    <name evidence="9" type="ORF">S01H1_19367</name>
</gene>
<feature type="domain" description="4Fe-4S ferredoxin-type" evidence="8">
    <location>
        <begin position="143"/>
        <end position="172"/>
    </location>
</feature>
<evidence type="ECO:0000256" key="2">
    <source>
        <dbReference type="ARBA" id="ARBA00022485"/>
    </source>
</evidence>
<feature type="domain" description="4Fe-4S ferredoxin-type" evidence="8">
    <location>
        <begin position="249"/>
        <end position="279"/>
    </location>
</feature>
<evidence type="ECO:0000256" key="7">
    <source>
        <dbReference type="SAM" id="Phobius"/>
    </source>
</evidence>
<evidence type="ECO:0000256" key="5">
    <source>
        <dbReference type="ARBA" id="ARBA00023004"/>
    </source>
</evidence>
<keyword evidence="7" id="KW-0472">Membrane</keyword>
<accession>X0UZ88</accession>
<feature type="non-terminal residue" evidence="9">
    <location>
        <position position="1"/>
    </location>
</feature>
<evidence type="ECO:0000256" key="1">
    <source>
        <dbReference type="ARBA" id="ARBA00022448"/>
    </source>
</evidence>
<dbReference type="Pfam" id="PF00037">
    <property type="entry name" value="Fer4"/>
    <property type="match status" value="1"/>
</dbReference>
<keyword evidence="2" id="KW-0004">4Fe-4S</keyword>
<dbReference type="PROSITE" id="PS00198">
    <property type="entry name" value="4FE4S_FER_1"/>
    <property type="match status" value="2"/>
</dbReference>
<reference evidence="9" key="1">
    <citation type="journal article" date="2014" name="Front. Microbiol.">
        <title>High frequency of phylogenetically diverse reductive dehalogenase-homologous genes in deep subseafloor sedimentary metagenomes.</title>
        <authorList>
            <person name="Kawai M."/>
            <person name="Futagami T."/>
            <person name="Toyoda A."/>
            <person name="Takaki Y."/>
            <person name="Nishi S."/>
            <person name="Hori S."/>
            <person name="Arai W."/>
            <person name="Tsubouchi T."/>
            <person name="Morono Y."/>
            <person name="Uchiyama I."/>
            <person name="Ito T."/>
            <person name="Fujiyama A."/>
            <person name="Inagaki F."/>
            <person name="Takami H."/>
        </authorList>
    </citation>
    <scope>NUCLEOTIDE SEQUENCE</scope>
    <source>
        <strain evidence="9">Expedition CK06-06</strain>
    </source>
</reference>
<organism evidence="9">
    <name type="scientific">marine sediment metagenome</name>
    <dbReference type="NCBI Taxonomy" id="412755"/>
    <lineage>
        <taxon>unclassified sequences</taxon>
        <taxon>metagenomes</taxon>
        <taxon>ecological metagenomes</taxon>
    </lineage>
</organism>
<dbReference type="PANTHER" id="PTHR30176:SF3">
    <property type="entry name" value="FERREDOXIN-TYPE PROTEIN NAPH"/>
    <property type="match status" value="1"/>
</dbReference>
<dbReference type="InterPro" id="IPR051684">
    <property type="entry name" value="Electron_Trans/Redox"/>
</dbReference>
<dbReference type="SUPFAM" id="SSF54862">
    <property type="entry name" value="4Fe-4S ferredoxins"/>
    <property type="match status" value="1"/>
</dbReference>
<evidence type="ECO:0000256" key="6">
    <source>
        <dbReference type="ARBA" id="ARBA00023014"/>
    </source>
</evidence>
<keyword evidence="1" id="KW-0813">Transport</keyword>
<keyword evidence="3" id="KW-0479">Metal-binding</keyword>
<comment type="caution">
    <text evidence="9">The sequence shown here is derived from an EMBL/GenBank/DDBJ whole genome shotgun (WGS) entry which is preliminary data.</text>
</comment>
<evidence type="ECO:0000313" key="9">
    <source>
        <dbReference type="EMBL" id="GAF93740.1"/>
    </source>
</evidence>
<dbReference type="GO" id="GO:0046872">
    <property type="term" value="F:metal ion binding"/>
    <property type="evidence" value="ECO:0007669"/>
    <property type="project" value="UniProtKB-KW"/>
</dbReference>
<feature type="domain" description="4Fe-4S ferredoxin-type" evidence="8">
    <location>
        <begin position="173"/>
        <end position="199"/>
    </location>
</feature>
<feature type="transmembrane region" description="Helical" evidence="7">
    <location>
        <begin position="122"/>
        <end position="140"/>
    </location>
</feature>
<dbReference type="PANTHER" id="PTHR30176">
    <property type="entry name" value="FERREDOXIN-TYPE PROTEIN NAPH"/>
    <property type="match status" value="1"/>
</dbReference>
<keyword evidence="5" id="KW-0408">Iron</keyword>
<sequence length="308" mass="34096">LKGEHMLEANQKSPTQRVKYFLLTAILLGALVGVNLTGLLDPISLFFRSLALAVFPGLGVGIKEILDWMAGSDIRILSQLSYRTEVLVSPLFGYDYQSYQTAWFIGLIFLVILLLNRIRPRFWCRVLCPLGALLAVFSRISLLRLEKDREKCTDCGLCTKGCQGAASPMPGQHWENAECLMCLNCLDSCPQGALSLRLRWPPKLNRKPDMGRRALLAGLLAGISIPLLGRLDGQVHKVSDPRLIRPPGSLPEKDFLRLCQRCGLCMKVCPTNVINPTLAEAGMAGFWTPHLIMTLGYCEYTCTLCGSV</sequence>
<dbReference type="GO" id="GO:0005886">
    <property type="term" value="C:plasma membrane"/>
    <property type="evidence" value="ECO:0007669"/>
    <property type="project" value="TreeGrafter"/>
</dbReference>
<name>X0UZ88_9ZZZZ</name>
<dbReference type="SUPFAM" id="SSF46548">
    <property type="entry name" value="alpha-helical ferredoxin"/>
    <property type="match status" value="1"/>
</dbReference>
<keyword evidence="4" id="KW-0249">Electron transport</keyword>
<evidence type="ECO:0000259" key="8">
    <source>
        <dbReference type="PROSITE" id="PS51379"/>
    </source>
</evidence>
<keyword evidence="7" id="KW-1133">Transmembrane helix</keyword>
<dbReference type="AlphaFoldDB" id="X0UZ88"/>
<dbReference type="Pfam" id="PF12801">
    <property type="entry name" value="Fer4_5"/>
    <property type="match status" value="1"/>
</dbReference>
<feature type="non-terminal residue" evidence="9">
    <location>
        <position position="308"/>
    </location>
</feature>
<keyword evidence="6" id="KW-0411">Iron-sulfur</keyword>
<evidence type="ECO:0000256" key="4">
    <source>
        <dbReference type="ARBA" id="ARBA00022982"/>
    </source>
</evidence>
<dbReference type="PROSITE" id="PS51379">
    <property type="entry name" value="4FE4S_FER_2"/>
    <property type="match status" value="3"/>
</dbReference>
<feature type="transmembrane region" description="Helical" evidence="7">
    <location>
        <begin position="96"/>
        <end position="115"/>
    </location>
</feature>
<protein>
    <recommendedName>
        <fullName evidence="8">4Fe-4S ferredoxin-type domain-containing protein</fullName>
    </recommendedName>
</protein>
<proteinExistence type="predicted"/>
<dbReference type="InterPro" id="IPR017896">
    <property type="entry name" value="4Fe4S_Fe-S-bd"/>
</dbReference>
<dbReference type="InterPro" id="IPR017900">
    <property type="entry name" value="4Fe4S_Fe_S_CS"/>
</dbReference>